<protein>
    <submittedName>
        <fullName evidence="2">Uncharacterized protein</fullName>
    </submittedName>
</protein>
<feature type="region of interest" description="Disordered" evidence="1">
    <location>
        <begin position="30"/>
        <end position="54"/>
    </location>
</feature>
<organism evidence="2 3">
    <name type="scientific">Methylorubrum extorquens</name>
    <name type="common">Methylobacterium dichloromethanicum</name>
    <name type="synonym">Methylobacterium extorquens</name>
    <dbReference type="NCBI Taxonomy" id="408"/>
    <lineage>
        <taxon>Bacteria</taxon>
        <taxon>Pseudomonadati</taxon>
        <taxon>Pseudomonadota</taxon>
        <taxon>Alphaproteobacteria</taxon>
        <taxon>Hyphomicrobiales</taxon>
        <taxon>Methylobacteriaceae</taxon>
        <taxon>Methylorubrum</taxon>
    </lineage>
</organism>
<proteinExistence type="predicted"/>
<sequence length="168" mass="17107">MSNGISQFAYTAPAPTASFGLAGTTGGTSGGSLSVNLPEISVGPEPDLGGGALPGDGSYGDPIAGFHQINQQFADSQRAFSERMDAQSAQFNTTQMQAQSDARAAQMQAQSESNMASMNAQRAAMFAPPAGDRADPAAELFRDRAGAGGAGPSTSCGSARGRSVRRDR</sequence>
<feature type="compositionally biased region" description="Basic and acidic residues" evidence="1">
    <location>
        <begin position="132"/>
        <end position="145"/>
    </location>
</feature>
<name>A0A1S1NIW8_METEX</name>
<feature type="region of interest" description="Disordered" evidence="1">
    <location>
        <begin position="78"/>
        <end position="168"/>
    </location>
</feature>
<gene>
    <name evidence="2" type="ORF">BK022_27720</name>
</gene>
<accession>A0A1S1NIW8</accession>
<evidence type="ECO:0000256" key="1">
    <source>
        <dbReference type="SAM" id="MobiDB-lite"/>
    </source>
</evidence>
<evidence type="ECO:0000313" key="2">
    <source>
        <dbReference type="EMBL" id="OHV03905.1"/>
    </source>
</evidence>
<feature type="compositionally biased region" description="Polar residues" evidence="1">
    <location>
        <begin position="87"/>
        <end position="100"/>
    </location>
</feature>
<dbReference type="EMBL" id="MNAO01000719">
    <property type="protein sequence ID" value="OHV03905.1"/>
    <property type="molecule type" value="Genomic_DNA"/>
</dbReference>
<comment type="caution">
    <text evidence="2">The sequence shown here is derived from an EMBL/GenBank/DDBJ whole genome shotgun (WGS) entry which is preliminary data.</text>
</comment>
<evidence type="ECO:0000313" key="3">
    <source>
        <dbReference type="Proteomes" id="UP000180215"/>
    </source>
</evidence>
<dbReference type="AlphaFoldDB" id="A0A1S1NIW8"/>
<feature type="compositionally biased region" description="Polar residues" evidence="1">
    <location>
        <begin position="107"/>
        <end position="120"/>
    </location>
</feature>
<dbReference type="Proteomes" id="UP000180215">
    <property type="component" value="Unassembled WGS sequence"/>
</dbReference>
<reference evidence="2 3" key="1">
    <citation type="submission" date="2016-10" db="EMBL/GenBank/DDBJ databases">
        <title>Draft genome sequence of Methylobacterium extorquens CP3, a seed endophyte of Crotalaria pumila with plant growth-promoting and metal tolerance properties.</title>
        <authorList>
            <person name="Sanchez-Lopez A.S."/>
            <person name="Van Hamme J.D."/>
            <person name="Thijs S."/>
            <person name="Mcammond B.M."/>
            <person name="Stevens V."/>
            <person name="Gonzalez-Chavez M.D.C."/>
            <person name="Vangronsveld J."/>
        </authorList>
    </citation>
    <scope>NUCLEOTIDE SEQUENCE [LARGE SCALE GENOMIC DNA]</scope>
    <source>
        <strain evidence="2 3">CP3</strain>
    </source>
</reference>